<evidence type="ECO:0000256" key="1">
    <source>
        <dbReference type="SAM" id="Phobius"/>
    </source>
</evidence>
<dbReference type="Proteomes" id="UP000832041">
    <property type="component" value="Chromosome"/>
</dbReference>
<evidence type="ECO:0000313" key="3">
    <source>
        <dbReference type="Proteomes" id="UP000832041"/>
    </source>
</evidence>
<keyword evidence="3" id="KW-1185">Reference proteome</keyword>
<keyword evidence="1" id="KW-0472">Membrane</keyword>
<gene>
    <name evidence="2" type="ORF">FOF52_10760</name>
</gene>
<dbReference type="EMBL" id="CP051627">
    <property type="protein sequence ID" value="UPT21380.1"/>
    <property type="molecule type" value="Genomic_DNA"/>
</dbReference>
<dbReference type="RefSeq" id="WP_248593688.1">
    <property type="nucleotide sequence ID" value="NZ_BAABEB010000002.1"/>
</dbReference>
<evidence type="ECO:0008006" key="4">
    <source>
        <dbReference type="Google" id="ProtNLM"/>
    </source>
</evidence>
<dbReference type="InterPro" id="IPR006311">
    <property type="entry name" value="TAT_signal"/>
</dbReference>
<keyword evidence="1" id="KW-1133">Transmembrane helix</keyword>
<evidence type="ECO:0000313" key="2">
    <source>
        <dbReference type="EMBL" id="UPT21380.1"/>
    </source>
</evidence>
<reference evidence="2 3" key="1">
    <citation type="submission" date="2020-04" db="EMBL/GenBank/DDBJ databases">
        <title>Thermobifida alba genome sequencing and assembly.</title>
        <authorList>
            <person name="Luzics S."/>
            <person name="Horvath B."/>
            <person name="Nagy I."/>
            <person name="Toth A."/>
            <person name="Nagy I."/>
            <person name="Kukolya J."/>
        </authorList>
    </citation>
    <scope>NUCLEOTIDE SEQUENCE [LARGE SCALE GENOMIC DNA]</scope>
    <source>
        <strain evidence="2 3">DSM 43795</strain>
    </source>
</reference>
<proteinExistence type="predicted"/>
<accession>A0ABY4L4Y6</accession>
<protein>
    <recommendedName>
        <fullName evidence="4">DUF3558 domain-containing protein</fullName>
    </recommendedName>
</protein>
<name>A0ABY4L4Y6_THEAE</name>
<keyword evidence="1" id="KW-0812">Transmembrane</keyword>
<sequence>MGEARRRTLLRWAAVVGGAAAVSTAAVVGGLLWDARGPAVEAAATDAHQQPPACASVPAAAVEAAAPAAVLEADTSGPLPQSAERTCVWSSLDDPGAAPRVLVVSFRTHFGDGDGRVSGEERAEAELAALAGAGPAAAAGLPGADALVRPASVGDGAEAVFRDGNLTVRVWCGGLPAEEAHDAATAVAAEVAAAL</sequence>
<feature type="transmembrane region" description="Helical" evidence="1">
    <location>
        <begin position="12"/>
        <end position="33"/>
    </location>
</feature>
<dbReference type="PROSITE" id="PS51318">
    <property type="entry name" value="TAT"/>
    <property type="match status" value="1"/>
</dbReference>
<organism evidence="2 3">
    <name type="scientific">Thermobifida alba</name>
    <name type="common">Thermomonospora alba</name>
    <dbReference type="NCBI Taxonomy" id="53522"/>
    <lineage>
        <taxon>Bacteria</taxon>
        <taxon>Bacillati</taxon>
        <taxon>Actinomycetota</taxon>
        <taxon>Actinomycetes</taxon>
        <taxon>Streptosporangiales</taxon>
        <taxon>Nocardiopsidaceae</taxon>
        <taxon>Thermobifida</taxon>
    </lineage>
</organism>